<organism evidence="2">
    <name type="scientific">uncultured Rubrobacteraceae bacterium</name>
    <dbReference type="NCBI Taxonomy" id="349277"/>
    <lineage>
        <taxon>Bacteria</taxon>
        <taxon>Bacillati</taxon>
        <taxon>Actinomycetota</taxon>
        <taxon>Rubrobacteria</taxon>
        <taxon>Rubrobacterales</taxon>
        <taxon>Rubrobacteraceae</taxon>
        <taxon>environmental samples</taxon>
    </lineage>
</organism>
<feature type="domain" description="EthD" evidence="1">
    <location>
        <begin position="10"/>
        <end position="58"/>
    </location>
</feature>
<dbReference type="InterPro" id="IPR009799">
    <property type="entry name" value="EthD_dom"/>
</dbReference>
<gene>
    <name evidence="2" type="ORF">AVDCRST_MAG78-423</name>
</gene>
<dbReference type="AlphaFoldDB" id="A0A6J4PDI2"/>
<dbReference type="SUPFAM" id="SSF54909">
    <property type="entry name" value="Dimeric alpha+beta barrel"/>
    <property type="match status" value="1"/>
</dbReference>
<reference evidence="2" key="1">
    <citation type="submission" date="2020-02" db="EMBL/GenBank/DDBJ databases">
        <authorList>
            <person name="Meier V. D."/>
        </authorList>
    </citation>
    <scope>NUCLEOTIDE SEQUENCE</scope>
    <source>
        <strain evidence="2">AVDCRST_MAG78</strain>
    </source>
</reference>
<proteinExistence type="predicted"/>
<dbReference type="Gene3D" id="3.30.70.100">
    <property type="match status" value="1"/>
</dbReference>
<sequence length="67" mass="7125">MPGLKKYVQNHALTTEEGEPPVAGIAEVYFDSVEAMQEALSSPEGEAAIADLQNFTDAEKTATVVVD</sequence>
<accession>A0A6J4PDI2</accession>
<name>A0A6J4PDI2_9ACTN</name>
<dbReference type="Pfam" id="PF07110">
    <property type="entry name" value="EthD"/>
    <property type="match status" value="1"/>
</dbReference>
<protein>
    <recommendedName>
        <fullName evidence="1">EthD domain-containing protein</fullName>
    </recommendedName>
</protein>
<dbReference type="InterPro" id="IPR011008">
    <property type="entry name" value="Dimeric_a/b-barrel"/>
</dbReference>
<dbReference type="NCBIfam" id="TIGR02118">
    <property type="entry name" value="EthD family reductase"/>
    <property type="match status" value="1"/>
</dbReference>
<dbReference type="EMBL" id="CADCVB010000026">
    <property type="protein sequence ID" value="CAA9411521.1"/>
    <property type="molecule type" value="Genomic_DNA"/>
</dbReference>
<dbReference type="GO" id="GO:0016491">
    <property type="term" value="F:oxidoreductase activity"/>
    <property type="evidence" value="ECO:0007669"/>
    <property type="project" value="InterPro"/>
</dbReference>
<evidence type="ECO:0000313" key="2">
    <source>
        <dbReference type="EMBL" id="CAA9411521.1"/>
    </source>
</evidence>
<evidence type="ECO:0000259" key="1">
    <source>
        <dbReference type="Pfam" id="PF07110"/>
    </source>
</evidence>